<evidence type="ECO:0000256" key="4">
    <source>
        <dbReference type="ARBA" id="ARBA00023136"/>
    </source>
</evidence>
<dbReference type="Proteomes" id="UP001233999">
    <property type="component" value="Unassembled WGS sequence"/>
</dbReference>
<feature type="domain" description="Receptor ligand binding region" evidence="5">
    <location>
        <begin position="6"/>
        <end position="181"/>
    </location>
</feature>
<dbReference type="InterPro" id="IPR028082">
    <property type="entry name" value="Peripla_BP_I"/>
</dbReference>
<protein>
    <recommendedName>
        <fullName evidence="5">Receptor ligand binding region domain-containing protein</fullName>
    </recommendedName>
</protein>
<organism evidence="6 7">
    <name type="scientific">Diploptera punctata</name>
    <name type="common">Pacific beetle cockroach</name>
    <dbReference type="NCBI Taxonomy" id="6984"/>
    <lineage>
        <taxon>Eukaryota</taxon>
        <taxon>Metazoa</taxon>
        <taxon>Ecdysozoa</taxon>
        <taxon>Arthropoda</taxon>
        <taxon>Hexapoda</taxon>
        <taxon>Insecta</taxon>
        <taxon>Pterygota</taxon>
        <taxon>Neoptera</taxon>
        <taxon>Polyneoptera</taxon>
        <taxon>Dictyoptera</taxon>
        <taxon>Blattodea</taxon>
        <taxon>Blaberoidea</taxon>
        <taxon>Blaberidae</taxon>
        <taxon>Diplopterinae</taxon>
        <taxon>Diploptera</taxon>
    </lineage>
</organism>
<dbReference type="Gene3D" id="3.40.50.2300">
    <property type="match status" value="2"/>
</dbReference>
<dbReference type="EMBL" id="JASPKZ010008379">
    <property type="protein sequence ID" value="KAJ9579727.1"/>
    <property type="molecule type" value="Genomic_DNA"/>
</dbReference>
<reference evidence="6" key="2">
    <citation type="submission" date="2023-05" db="EMBL/GenBank/DDBJ databases">
        <authorList>
            <person name="Fouks B."/>
        </authorList>
    </citation>
    <scope>NUCLEOTIDE SEQUENCE</scope>
    <source>
        <strain evidence="6">Stay&amp;Tobe</strain>
        <tissue evidence="6">Testes</tissue>
    </source>
</reference>
<feature type="non-terminal residue" evidence="6">
    <location>
        <position position="183"/>
    </location>
</feature>
<comment type="subcellular location">
    <subcellularLocation>
        <location evidence="1">Membrane</location>
    </subcellularLocation>
</comment>
<dbReference type="InterPro" id="IPR001828">
    <property type="entry name" value="ANF_lig-bd_rcpt"/>
</dbReference>
<dbReference type="Pfam" id="PF01094">
    <property type="entry name" value="ANF_receptor"/>
    <property type="match status" value="1"/>
</dbReference>
<name>A0AAD7ZG74_DIPPU</name>
<evidence type="ECO:0000256" key="1">
    <source>
        <dbReference type="ARBA" id="ARBA00004370"/>
    </source>
</evidence>
<evidence type="ECO:0000256" key="2">
    <source>
        <dbReference type="ARBA" id="ARBA00022692"/>
    </source>
</evidence>
<dbReference type="AlphaFoldDB" id="A0AAD7ZG74"/>
<reference evidence="6" key="1">
    <citation type="journal article" date="2023" name="IScience">
        <title>Live-bearing cockroach genome reveals convergent evolutionary mechanisms linked to viviparity in insects and beyond.</title>
        <authorList>
            <person name="Fouks B."/>
            <person name="Harrison M.C."/>
            <person name="Mikhailova A.A."/>
            <person name="Marchal E."/>
            <person name="English S."/>
            <person name="Carruthers M."/>
            <person name="Jennings E.C."/>
            <person name="Chiamaka E.L."/>
            <person name="Frigard R.A."/>
            <person name="Pippel M."/>
            <person name="Attardo G.M."/>
            <person name="Benoit J.B."/>
            <person name="Bornberg-Bauer E."/>
            <person name="Tobe S.S."/>
        </authorList>
    </citation>
    <scope>NUCLEOTIDE SEQUENCE</scope>
    <source>
        <strain evidence="6">Stay&amp;Tobe</strain>
    </source>
</reference>
<proteinExistence type="predicted"/>
<keyword evidence="3" id="KW-1133">Transmembrane helix</keyword>
<accession>A0AAD7ZG74</accession>
<dbReference type="GO" id="GO:0016020">
    <property type="term" value="C:membrane"/>
    <property type="evidence" value="ECO:0007669"/>
    <property type="project" value="UniProtKB-SubCell"/>
</dbReference>
<gene>
    <name evidence="6" type="ORF">L9F63_004653</name>
</gene>
<dbReference type="SUPFAM" id="SSF53822">
    <property type="entry name" value="Periplasmic binding protein-like I"/>
    <property type="match status" value="1"/>
</dbReference>
<sequence length="183" mass="21378">LIKLRELVRSPANRDLEVHLRQADPESYRAVLKEIKSKEIHNLVVDTRPEHMHLFLRGILQLQMNDYKYHYLFTTFDIETFDLEDFKYNFVNMTAFRIVDAEDVGVREILKDMERFQPVGHSILNKSLIIKAEPALMYDSVHVFAIGLQTLEQSHTLRISNVSCEEELPWDGGLSLINYINST</sequence>
<comment type="caution">
    <text evidence="6">The sequence shown here is derived from an EMBL/GenBank/DDBJ whole genome shotgun (WGS) entry which is preliminary data.</text>
</comment>
<evidence type="ECO:0000259" key="5">
    <source>
        <dbReference type="Pfam" id="PF01094"/>
    </source>
</evidence>
<keyword evidence="7" id="KW-1185">Reference proteome</keyword>
<evidence type="ECO:0000256" key="3">
    <source>
        <dbReference type="ARBA" id="ARBA00022989"/>
    </source>
</evidence>
<keyword evidence="2" id="KW-0812">Transmembrane</keyword>
<evidence type="ECO:0000313" key="7">
    <source>
        <dbReference type="Proteomes" id="UP001233999"/>
    </source>
</evidence>
<evidence type="ECO:0000313" key="6">
    <source>
        <dbReference type="EMBL" id="KAJ9579727.1"/>
    </source>
</evidence>
<keyword evidence="4" id="KW-0472">Membrane</keyword>